<dbReference type="PANTHER" id="PTHR35601">
    <property type="entry name" value="TOXIN RELE"/>
    <property type="match status" value="1"/>
</dbReference>
<keyword evidence="1" id="KW-1277">Toxin-antitoxin system</keyword>
<dbReference type="KEGG" id="ncon:LC1Nh_0302"/>
<evidence type="ECO:0000313" key="3">
    <source>
        <dbReference type="Proteomes" id="UP000377803"/>
    </source>
</evidence>
<dbReference type="EMBL" id="CP040089">
    <property type="protein sequence ID" value="QGA80205.1"/>
    <property type="molecule type" value="Genomic_DNA"/>
</dbReference>
<name>A0A5Q0UGX8_9ARCH</name>
<proteinExistence type="predicted"/>
<evidence type="ECO:0000313" key="2">
    <source>
        <dbReference type="EMBL" id="QGA80205.1"/>
    </source>
</evidence>
<dbReference type="AlphaFoldDB" id="A0A5Q0UGX8"/>
<accession>A0A5Q0UGX8</accession>
<protein>
    <submittedName>
        <fullName evidence="2">Addiction module toxin, RelE/StbE family</fullName>
    </submittedName>
</protein>
<dbReference type="GeneID" id="42364685"/>
<dbReference type="InterPro" id="IPR035093">
    <property type="entry name" value="RelE/ParE_toxin_dom_sf"/>
</dbReference>
<reference evidence="3" key="1">
    <citation type="submission" date="2019-05" db="EMBL/GenBank/DDBJ databases">
        <title>Candidatus Nanohalobium constans, a novel model system to study the DPANN nano-sized archaea: genomic and physiological characterization of a nanoarchaeon co-cultured with its chitinotrophic host.</title>
        <authorList>
            <person name="La Cono V."/>
            <person name="Arcadi E."/>
            <person name="Crisafi F."/>
            <person name="Denaro R."/>
            <person name="La Spada G."/>
            <person name="Messina E."/>
            <person name="Smedile F."/>
            <person name="Toshchakov S.V."/>
            <person name="Shevchenko M.A."/>
            <person name="Golyshin P.N."/>
            <person name="Golyshina O.V."/>
            <person name="Ferrer M."/>
            <person name="Rohde M."/>
            <person name="Mushegian A."/>
            <person name="Sorokin D.Y."/>
            <person name="Giuliano L."/>
            <person name="Yakimov M.M."/>
        </authorList>
    </citation>
    <scope>NUCLEOTIDE SEQUENCE [LARGE SCALE GENOMIC DNA]</scope>
    <source>
        <strain evidence="3">LC1Nh</strain>
    </source>
</reference>
<dbReference type="Proteomes" id="UP000377803">
    <property type="component" value="Chromosome"/>
</dbReference>
<sequence>MGFSVGVKESAEEEIKNLDGDKQTEIFAQLEKLEDFPKKYGKPLRGQLNGLWQLRSGKYRIWYTIEDETVEVRAVKHKEDAKEHY</sequence>
<dbReference type="SUPFAM" id="SSF143011">
    <property type="entry name" value="RelE-like"/>
    <property type="match status" value="1"/>
</dbReference>
<dbReference type="OrthoDB" id="371669at2157"/>
<dbReference type="InterPro" id="IPR007712">
    <property type="entry name" value="RelE/ParE_toxin"/>
</dbReference>
<gene>
    <name evidence="2" type="primary">relE</name>
    <name evidence="2" type="ORF">LC1Nh_0302</name>
</gene>
<evidence type="ECO:0000256" key="1">
    <source>
        <dbReference type="ARBA" id="ARBA00022649"/>
    </source>
</evidence>
<dbReference type="Pfam" id="PF05016">
    <property type="entry name" value="ParE_toxin"/>
    <property type="match status" value="1"/>
</dbReference>
<dbReference type="PANTHER" id="PTHR35601:SF1">
    <property type="entry name" value="TOXIN RELE"/>
    <property type="match status" value="1"/>
</dbReference>
<keyword evidence="3" id="KW-1185">Reference proteome</keyword>
<organism evidence="2 3">
    <name type="scientific">Candidatus Nanohalobium constans</name>
    <dbReference type="NCBI Taxonomy" id="2565781"/>
    <lineage>
        <taxon>Archaea</taxon>
        <taxon>Candidatus Nanohalarchaeota</taxon>
        <taxon>Candidatus Nanohalobia</taxon>
        <taxon>Candidatus Nanohalobiales</taxon>
        <taxon>Candidatus Nanohalobiaceae</taxon>
        <taxon>Candidatus Nanohalobium</taxon>
    </lineage>
</organism>
<dbReference type="RefSeq" id="WP_153549944.1">
    <property type="nucleotide sequence ID" value="NZ_CP040089.1"/>
</dbReference>
<dbReference type="Gene3D" id="3.30.2310.20">
    <property type="entry name" value="RelE-like"/>
    <property type="match status" value="1"/>
</dbReference>